<evidence type="ECO:0000256" key="1">
    <source>
        <dbReference type="ARBA" id="ARBA00008665"/>
    </source>
</evidence>
<dbReference type="Gene3D" id="3.40.50.300">
    <property type="entry name" value="P-loop containing nucleotide triphosphate hydrolases"/>
    <property type="match status" value="1"/>
</dbReference>
<protein>
    <submittedName>
        <fullName evidence="10">Nlrp4c protein</fullName>
    </submittedName>
</protein>
<dbReference type="InterPro" id="IPR004020">
    <property type="entry name" value="DAPIN"/>
</dbReference>
<dbReference type="PROSITE" id="PS50837">
    <property type="entry name" value="NACHT"/>
    <property type="match status" value="1"/>
</dbReference>
<organism evidence="10 11">
    <name type="scientific">Phodopus roborovskii</name>
    <name type="common">Roborovski's desert hamster</name>
    <name type="synonym">Cricetulus roborovskii</name>
    <dbReference type="NCBI Taxonomy" id="109678"/>
    <lineage>
        <taxon>Eukaryota</taxon>
        <taxon>Metazoa</taxon>
        <taxon>Chordata</taxon>
        <taxon>Craniata</taxon>
        <taxon>Vertebrata</taxon>
        <taxon>Euteleostomi</taxon>
        <taxon>Mammalia</taxon>
        <taxon>Eutheria</taxon>
        <taxon>Euarchontoglires</taxon>
        <taxon>Glires</taxon>
        <taxon>Rodentia</taxon>
        <taxon>Myomorpha</taxon>
        <taxon>Muroidea</taxon>
        <taxon>Cricetidae</taxon>
        <taxon>Cricetinae</taxon>
        <taxon>Phodopus</taxon>
    </lineage>
</organism>
<dbReference type="InterPro" id="IPR032675">
    <property type="entry name" value="LRR_dom_sf"/>
</dbReference>
<dbReference type="GO" id="GO:0050727">
    <property type="term" value="P:regulation of inflammatory response"/>
    <property type="evidence" value="ECO:0007669"/>
    <property type="project" value="TreeGrafter"/>
</dbReference>
<dbReference type="InterPro" id="IPR041075">
    <property type="entry name" value="NOD1/2_WH"/>
</dbReference>
<comment type="caution">
    <text evidence="10">The sequence shown here is derived from an EMBL/GenBank/DDBJ whole genome shotgun (WGS) entry which is preliminary data.</text>
</comment>
<dbReference type="GO" id="GO:0005737">
    <property type="term" value="C:cytoplasm"/>
    <property type="evidence" value="ECO:0007669"/>
    <property type="project" value="TreeGrafter"/>
</dbReference>
<dbReference type="Pfam" id="PF17779">
    <property type="entry name" value="WHD_NOD2"/>
    <property type="match status" value="1"/>
</dbReference>
<dbReference type="Proteomes" id="UP001152836">
    <property type="component" value="Unassembled WGS sequence"/>
</dbReference>
<dbReference type="SMART" id="SM01289">
    <property type="entry name" value="PYRIN"/>
    <property type="match status" value="1"/>
</dbReference>
<dbReference type="SMART" id="SM00368">
    <property type="entry name" value="LRR_RI"/>
    <property type="match status" value="9"/>
</dbReference>
<dbReference type="SUPFAM" id="SSF52047">
    <property type="entry name" value="RNI-like"/>
    <property type="match status" value="1"/>
</dbReference>
<sequence length="983" mass="112894">MASFFSDFGLMWYLEELNKKEFMKFKEALKQEMVQYGLQQIPWTEVKKASREDLANLLVKHYEEKKAWDMTFRIFQNIDRKDLSERAAREIAGHSKMYQAHLKKKLSQDWSRKFNIPIQEFLKQKFTLDECIRFEQLFTPKATEKQPHTVVLRGVSGIGKTLMMAKLTLAWSDGQVFQNKFSYIFSLCCHDIKPLKTASLADLISREWPSPSAPIVEIVSEPEKLLFIIDSLEALNCDLAEPELELCDNWMEKRPVNILLSSLLRRKILPESSLLITATPETFDKLEDRIHYTEMKIMMGFDESSRKMYFEGLFQDKNRAQEVFRLVRENEQVFNICQVPLLCWLVATCLKNEMEKGGDPASICRRATSVYTTFILNLFIPKSAQNPSKKSQNLFLGLCSLAAEGMWTDKFAFNQEDLGKNGIVTSDISTLLNMRIFLKSKDSKNMYTFLHPSVQEFCAAMFYLVKSHSDHHSKDVQGIEALLLTFLKKVRVQWIFVGCFIFGLLHKSEQEKLEMFFGYQLSQEVKQKLCESLEKISADEELREQVDDMKLFYCLFEMEDEAFVMQTMSFLQQIKFVAKDYSDLIVASYCLKYCSTLKTISFSTQDILQEEREHSYLEKLLICWQDVCSVLVSCQQMQILQVKDTYLDESAFLVLYTHLQHPSCTPHILEVNNVSFSCDNHLFFELLNQKQSLRHLDLSLTSLSRSDVKVLCDMLNQDECNIEKLLVAGCQLSPDDCKNFASILISSKKLTHLNVACNSLDKGIHLLCKALCHPDCVLKNLVLANCSLSEKCWDYLSDVLKRNKTLTHLDISSNDVKDKGLKVLCKALSLPDSVLKSLFLRRCLITTSGCQDLAEVLSINQNLRSLQISNNKLQDAGVKLLCDAIKQPNCHLENIGLEGCELTGACCEDLASIFSQNKTLWAINLRQNALDRRGLAMLCEAVKHHRCTLHVLGLRITDFDKETQELLLAEEEKNPYLTIVSSA</sequence>
<dbReference type="InterPro" id="IPR050637">
    <property type="entry name" value="NLRP_innate_immun_reg"/>
</dbReference>
<keyword evidence="4" id="KW-0547">Nucleotide-binding</keyword>
<dbReference type="InterPro" id="IPR027417">
    <property type="entry name" value="P-loop_NTPase"/>
</dbReference>
<evidence type="ECO:0000256" key="2">
    <source>
        <dbReference type="ARBA" id="ARBA00022614"/>
    </source>
</evidence>
<dbReference type="FunFam" id="1.10.533.10:FF:000056">
    <property type="entry name" value="NACHT, LRR and PYD domains-containing protein 14"/>
    <property type="match status" value="1"/>
</dbReference>
<evidence type="ECO:0000256" key="6">
    <source>
        <dbReference type="ARBA" id="ARBA00023198"/>
    </source>
</evidence>
<gene>
    <name evidence="10" type="primary">Nlrp4c</name>
    <name evidence="10" type="ORF">PHOROB_LOCUS16699</name>
</gene>
<feature type="domain" description="NACHT" evidence="9">
    <location>
        <begin position="148"/>
        <end position="280"/>
    </location>
</feature>
<proteinExistence type="inferred from homology"/>
<evidence type="ECO:0000259" key="8">
    <source>
        <dbReference type="PROSITE" id="PS50824"/>
    </source>
</evidence>
<dbReference type="AlphaFoldDB" id="A0AAV0A8J9"/>
<evidence type="ECO:0000313" key="10">
    <source>
        <dbReference type="EMBL" id="CAH7404008.1"/>
    </source>
</evidence>
<evidence type="ECO:0000256" key="4">
    <source>
        <dbReference type="ARBA" id="ARBA00022741"/>
    </source>
</evidence>
<dbReference type="InterPro" id="IPR041267">
    <property type="entry name" value="NLRP_HD2"/>
</dbReference>
<name>A0AAV0A8J9_PHORO</name>
<keyword evidence="2" id="KW-0433">Leucine-rich repeat</keyword>
<evidence type="ECO:0000256" key="3">
    <source>
        <dbReference type="ARBA" id="ARBA00022737"/>
    </source>
</evidence>
<dbReference type="Pfam" id="PF05729">
    <property type="entry name" value="NACHT"/>
    <property type="match status" value="1"/>
</dbReference>
<dbReference type="PANTHER" id="PTHR45690">
    <property type="entry name" value="NACHT, LRR AND PYD DOMAINS-CONTAINING PROTEIN 12"/>
    <property type="match status" value="1"/>
</dbReference>
<feature type="domain" description="Pyrin" evidence="8">
    <location>
        <begin position="1"/>
        <end position="93"/>
    </location>
</feature>
<comment type="function">
    <text evidence="7">May be involved in inflammation and recognition of cytosolic pathogen-associated molecular patterns (PAMPs) not intercepted by membrane-bound receptors.</text>
</comment>
<keyword evidence="5" id="KW-0067">ATP-binding</keyword>
<dbReference type="GO" id="GO:0006954">
    <property type="term" value="P:inflammatory response"/>
    <property type="evidence" value="ECO:0007669"/>
    <property type="project" value="UniProtKB-KW"/>
</dbReference>
<keyword evidence="11" id="KW-1185">Reference proteome</keyword>
<dbReference type="CDD" id="cd08320">
    <property type="entry name" value="Pyrin_NALPs"/>
    <property type="match status" value="1"/>
</dbReference>
<dbReference type="InterPro" id="IPR011029">
    <property type="entry name" value="DEATH-like_dom_sf"/>
</dbReference>
<dbReference type="FunFam" id="3.40.50.300:FF:000442">
    <property type="entry name" value="NACHT, LRR and PYD domains-containing protein 3"/>
    <property type="match status" value="1"/>
</dbReference>
<accession>A0AAV0A8J9</accession>
<evidence type="ECO:0000259" key="9">
    <source>
        <dbReference type="PROSITE" id="PS50837"/>
    </source>
</evidence>
<reference evidence="10" key="1">
    <citation type="submission" date="2022-06" db="EMBL/GenBank/DDBJ databases">
        <authorList>
            <person name="Andreotti S."/>
            <person name="Wyler E."/>
        </authorList>
    </citation>
    <scope>NUCLEOTIDE SEQUENCE</scope>
</reference>
<dbReference type="SUPFAM" id="SSF47986">
    <property type="entry name" value="DEATH domain"/>
    <property type="match status" value="1"/>
</dbReference>
<dbReference type="Pfam" id="PF17776">
    <property type="entry name" value="NLRC4_HD2"/>
    <property type="match status" value="1"/>
</dbReference>
<evidence type="ECO:0000256" key="5">
    <source>
        <dbReference type="ARBA" id="ARBA00022840"/>
    </source>
</evidence>
<dbReference type="PANTHER" id="PTHR45690:SF6">
    <property type="entry name" value="NACHT, LRR AND PYD DOMAINS-CONTAINING PROTEIN 4"/>
    <property type="match status" value="1"/>
</dbReference>
<dbReference type="Gene3D" id="3.80.10.10">
    <property type="entry name" value="Ribonuclease Inhibitor"/>
    <property type="match status" value="1"/>
</dbReference>
<dbReference type="Gene3D" id="1.10.533.10">
    <property type="entry name" value="Death Domain, Fas"/>
    <property type="match status" value="1"/>
</dbReference>
<dbReference type="Pfam" id="PF02758">
    <property type="entry name" value="PYRIN"/>
    <property type="match status" value="1"/>
</dbReference>
<evidence type="ECO:0000313" key="11">
    <source>
        <dbReference type="Proteomes" id="UP001152836"/>
    </source>
</evidence>
<dbReference type="InterPro" id="IPR007111">
    <property type="entry name" value="NACHT_NTPase"/>
</dbReference>
<keyword evidence="3" id="KW-0677">Repeat</keyword>
<dbReference type="GO" id="GO:0005524">
    <property type="term" value="F:ATP binding"/>
    <property type="evidence" value="ECO:0007669"/>
    <property type="project" value="UniProtKB-KW"/>
</dbReference>
<keyword evidence="6" id="KW-0395">Inflammatory response</keyword>
<evidence type="ECO:0000256" key="7">
    <source>
        <dbReference type="ARBA" id="ARBA00059788"/>
    </source>
</evidence>
<dbReference type="EMBL" id="CALSGD010001620">
    <property type="protein sequence ID" value="CAH7404008.1"/>
    <property type="molecule type" value="Genomic_DNA"/>
</dbReference>
<dbReference type="PROSITE" id="PS50824">
    <property type="entry name" value="DAPIN"/>
    <property type="match status" value="1"/>
</dbReference>
<dbReference type="InterPro" id="IPR001611">
    <property type="entry name" value="Leu-rich_rpt"/>
</dbReference>
<dbReference type="Pfam" id="PF13516">
    <property type="entry name" value="LRR_6"/>
    <property type="match status" value="2"/>
</dbReference>
<comment type="similarity">
    <text evidence="1">Belongs to the NLRP family.</text>
</comment>